<dbReference type="CDD" id="cd06171">
    <property type="entry name" value="Sigma70_r4"/>
    <property type="match status" value="1"/>
</dbReference>
<accession>A0AAE3NZC1</accession>
<name>A0AAE3NZC1_9BACT</name>
<dbReference type="InterPro" id="IPR013325">
    <property type="entry name" value="RNA_pol_sigma_r2"/>
</dbReference>
<dbReference type="EMBL" id="JARGDL010000019">
    <property type="protein sequence ID" value="MDF1612831.1"/>
    <property type="molecule type" value="Genomic_DNA"/>
</dbReference>
<dbReference type="Gene3D" id="1.10.1740.10">
    <property type="match status" value="1"/>
</dbReference>
<keyword evidence="3" id="KW-0731">Sigma factor</keyword>
<dbReference type="SUPFAM" id="SSF88946">
    <property type="entry name" value="Sigma2 domain of RNA polymerase sigma factors"/>
    <property type="match status" value="1"/>
</dbReference>
<organism evidence="7 8">
    <name type="scientific">Stygiobacter electus</name>
    <dbReference type="NCBI Taxonomy" id="3032292"/>
    <lineage>
        <taxon>Bacteria</taxon>
        <taxon>Pseudomonadati</taxon>
        <taxon>Ignavibacteriota</taxon>
        <taxon>Ignavibacteria</taxon>
        <taxon>Ignavibacteriales</taxon>
        <taxon>Melioribacteraceae</taxon>
        <taxon>Stygiobacter</taxon>
    </lineage>
</organism>
<dbReference type="Pfam" id="PF08281">
    <property type="entry name" value="Sigma70_r4_2"/>
    <property type="match status" value="1"/>
</dbReference>
<dbReference type="GO" id="GO:0003677">
    <property type="term" value="F:DNA binding"/>
    <property type="evidence" value="ECO:0007669"/>
    <property type="project" value="InterPro"/>
</dbReference>
<comment type="similarity">
    <text evidence="1">Belongs to the sigma-70 factor family. ECF subfamily.</text>
</comment>
<evidence type="ECO:0000259" key="5">
    <source>
        <dbReference type="Pfam" id="PF04542"/>
    </source>
</evidence>
<dbReference type="PANTHER" id="PTHR43133">
    <property type="entry name" value="RNA POLYMERASE ECF-TYPE SIGMA FACTO"/>
    <property type="match status" value="1"/>
</dbReference>
<proteinExistence type="inferred from homology"/>
<dbReference type="RefSeq" id="WP_321536602.1">
    <property type="nucleotide sequence ID" value="NZ_JARGDL010000019.1"/>
</dbReference>
<evidence type="ECO:0000256" key="3">
    <source>
        <dbReference type="ARBA" id="ARBA00023082"/>
    </source>
</evidence>
<dbReference type="Gene3D" id="1.10.10.10">
    <property type="entry name" value="Winged helix-like DNA-binding domain superfamily/Winged helix DNA-binding domain"/>
    <property type="match status" value="1"/>
</dbReference>
<dbReference type="Pfam" id="PF04542">
    <property type="entry name" value="Sigma70_r2"/>
    <property type="match status" value="1"/>
</dbReference>
<sequence length="189" mass="22016">MDETKLIELAQNGDRKALTELVKLYEQTVFNFSYKICRNKDKAEHTMQETFLSMVKHLNQFSGHSKLSTWLYRVVSNHCLMLARSEKNIGFASFEDEEAVIDEKDIADWKFSPDQITENNELKNILDEAIKKLPADYRIVFLLRDVEGLSTEETAKIVELTIPAVKSRLHRARAFLRNELNKFLSEEMN</sequence>
<dbReference type="PANTHER" id="PTHR43133:SF51">
    <property type="entry name" value="RNA POLYMERASE SIGMA FACTOR"/>
    <property type="match status" value="1"/>
</dbReference>
<evidence type="ECO:0000259" key="6">
    <source>
        <dbReference type="Pfam" id="PF08281"/>
    </source>
</evidence>
<dbReference type="InterPro" id="IPR039425">
    <property type="entry name" value="RNA_pol_sigma-70-like"/>
</dbReference>
<evidence type="ECO:0000313" key="7">
    <source>
        <dbReference type="EMBL" id="MDF1612831.1"/>
    </source>
</evidence>
<evidence type="ECO:0000256" key="2">
    <source>
        <dbReference type="ARBA" id="ARBA00023015"/>
    </source>
</evidence>
<reference evidence="7" key="1">
    <citation type="submission" date="2023-03" db="EMBL/GenBank/DDBJ databases">
        <title>Stygiobacter electus gen. nov., sp. nov., facultatively anaerobic thermotolerant bacterium of the class Ignavibacteria from a well of Yessentuki mineral water deposit.</title>
        <authorList>
            <person name="Podosokorskaya O.A."/>
            <person name="Elcheninov A.G."/>
            <person name="Petrova N.F."/>
            <person name="Zavarzina D.G."/>
            <person name="Kublanov I.V."/>
            <person name="Merkel A.Y."/>
        </authorList>
    </citation>
    <scope>NUCLEOTIDE SEQUENCE</scope>
    <source>
        <strain evidence="7">09-Me</strain>
    </source>
</reference>
<keyword evidence="4" id="KW-0804">Transcription</keyword>
<dbReference type="SUPFAM" id="SSF88659">
    <property type="entry name" value="Sigma3 and sigma4 domains of RNA polymerase sigma factors"/>
    <property type="match status" value="1"/>
</dbReference>
<dbReference type="Proteomes" id="UP001221302">
    <property type="component" value="Unassembled WGS sequence"/>
</dbReference>
<keyword evidence="8" id="KW-1185">Reference proteome</keyword>
<evidence type="ECO:0000256" key="4">
    <source>
        <dbReference type="ARBA" id="ARBA00023163"/>
    </source>
</evidence>
<protein>
    <submittedName>
        <fullName evidence="7">Sigma-70 family RNA polymerase sigma factor</fullName>
    </submittedName>
</protein>
<dbReference type="GO" id="GO:0006352">
    <property type="term" value="P:DNA-templated transcription initiation"/>
    <property type="evidence" value="ECO:0007669"/>
    <property type="project" value="InterPro"/>
</dbReference>
<comment type="caution">
    <text evidence="7">The sequence shown here is derived from an EMBL/GenBank/DDBJ whole genome shotgun (WGS) entry which is preliminary data.</text>
</comment>
<dbReference type="InterPro" id="IPR036388">
    <property type="entry name" value="WH-like_DNA-bd_sf"/>
</dbReference>
<dbReference type="InterPro" id="IPR013324">
    <property type="entry name" value="RNA_pol_sigma_r3/r4-like"/>
</dbReference>
<dbReference type="InterPro" id="IPR013249">
    <property type="entry name" value="RNA_pol_sigma70_r4_t2"/>
</dbReference>
<feature type="domain" description="RNA polymerase sigma-70 region 2" evidence="5">
    <location>
        <begin position="21"/>
        <end position="87"/>
    </location>
</feature>
<dbReference type="AlphaFoldDB" id="A0AAE3NZC1"/>
<dbReference type="GO" id="GO:0016987">
    <property type="term" value="F:sigma factor activity"/>
    <property type="evidence" value="ECO:0007669"/>
    <property type="project" value="UniProtKB-KW"/>
</dbReference>
<evidence type="ECO:0000256" key="1">
    <source>
        <dbReference type="ARBA" id="ARBA00010641"/>
    </source>
</evidence>
<dbReference type="InterPro" id="IPR007627">
    <property type="entry name" value="RNA_pol_sigma70_r2"/>
</dbReference>
<gene>
    <name evidence="7" type="ORF">P0M35_11765</name>
</gene>
<dbReference type="NCBIfam" id="TIGR02937">
    <property type="entry name" value="sigma70-ECF"/>
    <property type="match status" value="1"/>
</dbReference>
<feature type="domain" description="RNA polymerase sigma factor 70 region 4 type 2" evidence="6">
    <location>
        <begin position="124"/>
        <end position="176"/>
    </location>
</feature>
<keyword evidence="2" id="KW-0805">Transcription regulation</keyword>
<evidence type="ECO:0000313" key="8">
    <source>
        <dbReference type="Proteomes" id="UP001221302"/>
    </source>
</evidence>
<dbReference type="InterPro" id="IPR014284">
    <property type="entry name" value="RNA_pol_sigma-70_dom"/>
</dbReference>